<accession>A0A9P9FPA3</accession>
<gene>
    <name evidence="3" type="ORF">EDB81DRAFT_279001</name>
</gene>
<keyword evidence="4" id="KW-1185">Reference proteome</keyword>
<evidence type="ECO:0000256" key="2">
    <source>
        <dbReference type="SAM" id="Phobius"/>
    </source>
</evidence>
<evidence type="ECO:0000256" key="1">
    <source>
        <dbReference type="SAM" id="MobiDB-lite"/>
    </source>
</evidence>
<sequence length="192" mass="20977">MADASPIASAPPTTNYVLSLFLDALVAVFSFVRSIHWSLRLSQLFSLLALPFRLILYPVRFILGVILALFAPAIYVASFCISGVHAVTSFLGSLEPLYTFFCAAAGVGIFAGIVLAISSSLITSHLGMQDDNDASTDRPGSKQSYLQDSESRRNSSSTEIDWQWLDSPSHRRRPAAGLLSQTIHEEDDDSEY</sequence>
<dbReference type="EMBL" id="JAGMUV010000003">
    <property type="protein sequence ID" value="KAH7166188.1"/>
    <property type="molecule type" value="Genomic_DNA"/>
</dbReference>
<proteinExistence type="predicted"/>
<reference evidence="3" key="1">
    <citation type="journal article" date="2021" name="Nat. Commun.">
        <title>Genetic determinants of endophytism in the Arabidopsis root mycobiome.</title>
        <authorList>
            <person name="Mesny F."/>
            <person name="Miyauchi S."/>
            <person name="Thiergart T."/>
            <person name="Pickel B."/>
            <person name="Atanasova L."/>
            <person name="Karlsson M."/>
            <person name="Huettel B."/>
            <person name="Barry K.W."/>
            <person name="Haridas S."/>
            <person name="Chen C."/>
            <person name="Bauer D."/>
            <person name="Andreopoulos W."/>
            <person name="Pangilinan J."/>
            <person name="LaButti K."/>
            <person name="Riley R."/>
            <person name="Lipzen A."/>
            <person name="Clum A."/>
            <person name="Drula E."/>
            <person name="Henrissat B."/>
            <person name="Kohler A."/>
            <person name="Grigoriev I.V."/>
            <person name="Martin F.M."/>
            <person name="Hacquard S."/>
        </authorList>
    </citation>
    <scope>NUCLEOTIDE SEQUENCE</scope>
    <source>
        <strain evidence="3">MPI-CAGE-AT-0147</strain>
    </source>
</reference>
<feature type="transmembrane region" description="Helical" evidence="2">
    <location>
        <begin position="97"/>
        <end position="118"/>
    </location>
</feature>
<evidence type="ECO:0000313" key="3">
    <source>
        <dbReference type="EMBL" id="KAH7166188.1"/>
    </source>
</evidence>
<keyword evidence="2" id="KW-0472">Membrane</keyword>
<feature type="compositionally biased region" description="Polar residues" evidence="1">
    <location>
        <begin position="141"/>
        <end position="160"/>
    </location>
</feature>
<organism evidence="3 4">
    <name type="scientific">Dactylonectria macrodidyma</name>
    <dbReference type="NCBI Taxonomy" id="307937"/>
    <lineage>
        <taxon>Eukaryota</taxon>
        <taxon>Fungi</taxon>
        <taxon>Dikarya</taxon>
        <taxon>Ascomycota</taxon>
        <taxon>Pezizomycotina</taxon>
        <taxon>Sordariomycetes</taxon>
        <taxon>Hypocreomycetidae</taxon>
        <taxon>Hypocreales</taxon>
        <taxon>Nectriaceae</taxon>
        <taxon>Dactylonectria</taxon>
    </lineage>
</organism>
<keyword evidence="2" id="KW-0812">Transmembrane</keyword>
<dbReference type="Proteomes" id="UP000738349">
    <property type="component" value="Unassembled WGS sequence"/>
</dbReference>
<name>A0A9P9FPA3_9HYPO</name>
<feature type="transmembrane region" description="Helical" evidence="2">
    <location>
        <begin position="55"/>
        <end position="77"/>
    </location>
</feature>
<feature type="region of interest" description="Disordered" evidence="1">
    <location>
        <begin position="131"/>
        <end position="192"/>
    </location>
</feature>
<feature type="transmembrane region" description="Helical" evidence="2">
    <location>
        <begin position="16"/>
        <end position="35"/>
    </location>
</feature>
<protein>
    <submittedName>
        <fullName evidence="3">Uncharacterized protein</fullName>
    </submittedName>
</protein>
<dbReference type="AlphaFoldDB" id="A0A9P9FPA3"/>
<comment type="caution">
    <text evidence="3">The sequence shown here is derived from an EMBL/GenBank/DDBJ whole genome shotgun (WGS) entry which is preliminary data.</text>
</comment>
<dbReference type="OrthoDB" id="4502894at2759"/>
<evidence type="ECO:0000313" key="4">
    <source>
        <dbReference type="Proteomes" id="UP000738349"/>
    </source>
</evidence>
<keyword evidence="2" id="KW-1133">Transmembrane helix</keyword>